<proteinExistence type="predicted"/>
<feature type="region of interest" description="Disordered" evidence="1">
    <location>
        <begin position="437"/>
        <end position="459"/>
    </location>
</feature>
<comment type="caution">
    <text evidence="3">The sequence shown here is derived from an EMBL/GenBank/DDBJ whole genome shotgun (WGS) entry which is preliminary data.</text>
</comment>
<protein>
    <submittedName>
        <fullName evidence="3">Membrane protein</fullName>
    </submittedName>
</protein>
<feature type="transmembrane region" description="Helical" evidence="2">
    <location>
        <begin position="158"/>
        <end position="177"/>
    </location>
</feature>
<dbReference type="AlphaFoldDB" id="A0A423PTK0"/>
<evidence type="ECO:0000256" key="2">
    <source>
        <dbReference type="SAM" id="Phobius"/>
    </source>
</evidence>
<feature type="transmembrane region" description="Helical" evidence="2">
    <location>
        <begin position="398"/>
        <end position="426"/>
    </location>
</feature>
<keyword evidence="2" id="KW-0472">Membrane</keyword>
<dbReference type="OrthoDB" id="354989at2"/>
<feature type="transmembrane region" description="Helical" evidence="2">
    <location>
        <begin position="46"/>
        <end position="66"/>
    </location>
</feature>
<dbReference type="Proteomes" id="UP000285310">
    <property type="component" value="Unassembled WGS sequence"/>
</dbReference>
<feature type="transmembrane region" description="Helical" evidence="2">
    <location>
        <begin position="189"/>
        <end position="214"/>
    </location>
</feature>
<evidence type="ECO:0000313" key="3">
    <source>
        <dbReference type="EMBL" id="ROO28917.1"/>
    </source>
</evidence>
<feature type="compositionally biased region" description="Basic and acidic residues" evidence="1">
    <location>
        <begin position="439"/>
        <end position="449"/>
    </location>
</feature>
<organism evidence="3 4">
    <name type="scientific">Salinisphaera japonica YTM-1</name>
    <dbReference type="NCBI Taxonomy" id="1209778"/>
    <lineage>
        <taxon>Bacteria</taxon>
        <taxon>Pseudomonadati</taxon>
        <taxon>Pseudomonadota</taxon>
        <taxon>Gammaproteobacteria</taxon>
        <taxon>Salinisphaerales</taxon>
        <taxon>Salinisphaeraceae</taxon>
        <taxon>Salinisphaera</taxon>
    </lineage>
</organism>
<accession>A0A423PTK0</accession>
<feature type="transmembrane region" description="Helical" evidence="2">
    <location>
        <begin position="234"/>
        <end position="264"/>
    </location>
</feature>
<evidence type="ECO:0000256" key="1">
    <source>
        <dbReference type="SAM" id="MobiDB-lite"/>
    </source>
</evidence>
<feature type="compositionally biased region" description="Acidic residues" evidence="1">
    <location>
        <begin position="450"/>
        <end position="459"/>
    </location>
</feature>
<feature type="transmembrane region" description="Helical" evidence="2">
    <location>
        <begin position="103"/>
        <end position="123"/>
    </location>
</feature>
<feature type="transmembrane region" description="Helical" evidence="2">
    <location>
        <begin position="135"/>
        <end position="152"/>
    </location>
</feature>
<dbReference type="EMBL" id="AYKG01000018">
    <property type="protein sequence ID" value="ROO28917.1"/>
    <property type="molecule type" value="Genomic_DNA"/>
</dbReference>
<gene>
    <name evidence="3" type="ORF">SAJA_07015</name>
</gene>
<keyword evidence="2" id="KW-0812">Transmembrane</keyword>
<reference evidence="3 4" key="1">
    <citation type="submission" date="2013-10" db="EMBL/GenBank/DDBJ databases">
        <title>Salinisphaera japonica YTM-1 Genome Sequencing.</title>
        <authorList>
            <person name="Lai Q."/>
            <person name="Li C."/>
            <person name="Shao Z."/>
        </authorList>
    </citation>
    <scope>NUCLEOTIDE SEQUENCE [LARGE SCALE GENOMIC DNA]</scope>
    <source>
        <strain evidence="3 4">YTM-1</strain>
    </source>
</reference>
<sequence length="459" mass="48812">MKRQQALGPFRLCLPFVHYRFEWPDYCQGLALCAVDLAAIPLMVDLLGMPFAAALAVVIMNGVLYLTHHLLGDPVVPGWITPAIPLLIAYCEGYDPGVARVHALIAFQFMLGALSIGLGATGLARHVVRAVPTALKAGIVMGAGLAAVNTVFADDGRFWTYPVTISIAVGLAFAMIFSRGFNALKARSAWAALAGKLGIFPIIVLAIVVAPLAGEAPWPDLRFGFSQPDFVTLWAGYTVFGVGLPPAGFFLAALPTVIATYLVVFGDVLQSRALLDEAAAARPDRPIDYSPDRAHMIFGARNATMSVAGPDVAMCGPLWSAMHVVIVERYKEGRKAMGSMIGGAGSFRWGTNTGLLLLPIVSLIQPILGVALALTLLIQGYVSVRVGIMEARNPTDLGIAGITAAILVTQGAAWAIGVGLVLSILIHGRALARPMPNELFDRPDDRPADNENDQDDDRR</sequence>
<keyword evidence="2" id="KW-1133">Transmembrane helix</keyword>
<dbReference type="RefSeq" id="WP_123657929.1">
    <property type="nucleotide sequence ID" value="NZ_AYKG01000018.1"/>
</dbReference>
<name>A0A423PTK0_9GAMM</name>
<evidence type="ECO:0000313" key="4">
    <source>
        <dbReference type="Proteomes" id="UP000285310"/>
    </source>
</evidence>
<dbReference type="InParanoid" id="A0A423PTK0"/>
<keyword evidence="4" id="KW-1185">Reference proteome</keyword>
<feature type="transmembrane region" description="Helical" evidence="2">
    <location>
        <begin position="355"/>
        <end position="378"/>
    </location>
</feature>